<keyword evidence="2" id="KW-1185">Reference proteome</keyword>
<gene>
    <name evidence="1" type="ORF">AN640_02675</name>
</gene>
<proteinExistence type="predicted"/>
<evidence type="ECO:0000313" key="2">
    <source>
        <dbReference type="Proteomes" id="UP000188637"/>
    </source>
</evidence>
<accession>A0ACC8X8Y8</accession>
<dbReference type="EMBL" id="LJHD01000294">
    <property type="protein sequence ID" value="ONI38316.1"/>
    <property type="molecule type" value="Genomic_DNA"/>
</dbReference>
<dbReference type="Proteomes" id="UP000188637">
    <property type="component" value="Unassembled WGS sequence"/>
</dbReference>
<feature type="non-terminal residue" evidence="1">
    <location>
        <position position="231"/>
    </location>
</feature>
<organism evidence="1 2">
    <name type="scientific">Candidatus Epulonipiscium fishelsonii</name>
    <dbReference type="NCBI Taxonomy" id="77094"/>
    <lineage>
        <taxon>Bacteria</taxon>
        <taxon>Bacillati</taxon>
        <taxon>Bacillota</taxon>
        <taxon>Clostridia</taxon>
        <taxon>Lachnospirales</taxon>
        <taxon>Lachnospiraceae</taxon>
        <taxon>Candidatus Epulonipiscium</taxon>
    </lineage>
</organism>
<name>A0ACC8X8Y8_9FIRM</name>
<evidence type="ECO:0000313" key="1">
    <source>
        <dbReference type="EMBL" id="ONI38316.1"/>
    </source>
</evidence>
<protein>
    <submittedName>
        <fullName evidence="1">Uncharacterized protein</fullName>
    </submittedName>
</protein>
<reference evidence="1" key="1">
    <citation type="submission" date="2016-08" db="EMBL/GenBank/DDBJ databases">
        <authorList>
            <person name="Ngugi D.K."/>
            <person name="Miyake S."/>
            <person name="Stingl U."/>
        </authorList>
    </citation>
    <scope>NUCLEOTIDE SEQUENCE</scope>
    <source>
        <strain evidence="1">SCG-D08WGA-EpuloA1</strain>
    </source>
</reference>
<comment type="caution">
    <text evidence="1">The sequence shown here is derived from an EMBL/GenBank/DDBJ whole genome shotgun (WGS) entry which is preliminary data.</text>
</comment>
<sequence length="231" mass="25798">MNKFFSTNLMWKLFSLAVAALLWLIVINTQNPILPKQINNFPITIKGVSQIEEKGYVILNQEELEKMTIDIDIIGGRLEVDELVKNKNDLINSTLDLTPFATFLTDQSEKVERAVVINTIVLIDEVTVEGTSPKIVNVIFEKEASKTLPIEYEIIGEDKDKGSPIIKTLMSQVTVTGAKSIIENLDKAVIEINLSEFNKDNMRQTLPINIIDVGGNIAENVRSSIKDVDVI</sequence>